<dbReference type="OrthoDB" id="6380806at2759"/>
<evidence type="ECO:0000256" key="5">
    <source>
        <dbReference type="SAM" id="MobiDB-lite"/>
    </source>
</evidence>
<dbReference type="AlphaFoldDB" id="E9HIV7"/>
<reference evidence="6 7" key="1">
    <citation type="journal article" date="2011" name="Science">
        <title>The ecoresponsive genome of Daphnia pulex.</title>
        <authorList>
            <person name="Colbourne J.K."/>
            <person name="Pfrender M.E."/>
            <person name="Gilbert D."/>
            <person name="Thomas W.K."/>
            <person name="Tucker A."/>
            <person name="Oakley T.H."/>
            <person name="Tokishita S."/>
            <person name="Aerts A."/>
            <person name="Arnold G.J."/>
            <person name="Basu M.K."/>
            <person name="Bauer D.J."/>
            <person name="Caceres C.E."/>
            <person name="Carmel L."/>
            <person name="Casola C."/>
            <person name="Choi J.H."/>
            <person name="Detter J.C."/>
            <person name="Dong Q."/>
            <person name="Dusheyko S."/>
            <person name="Eads B.D."/>
            <person name="Frohlich T."/>
            <person name="Geiler-Samerotte K.A."/>
            <person name="Gerlach D."/>
            <person name="Hatcher P."/>
            <person name="Jogdeo S."/>
            <person name="Krijgsveld J."/>
            <person name="Kriventseva E.V."/>
            <person name="Kultz D."/>
            <person name="Laforsch C."/>
            <person name="Lindquist E."/>
            <person name="Lopez J."/>
            <person name="Manak J.R."/>
            <person name="Muller J."/>
            <person name="Pangilinan J."/>
            <person name="Patwardhan R.P."/>
            <person name="Pitluck S."/>
            <person name="Pritham E.J."/>
            <person name="Rechtsteiner A."/>
            <person name="Rho M."/>
            <person name="Rogozin I.B."/>
            <person name="Sakarya O."/>
            <person name="Salamov A."/>
            <person name="Schaack S."/>
            <person name="Shapiro H."/>
            <person name="Shiga Y."/>
            <person name="Skalitzky C."/>
            <person name="Smith Z."/>
            <person name="Souvorov A."/>
            <person name="Sung W."/>
            <person name="Tang Z."/>
            <person name="Tsuchiya D."/>
            <person name="Tu H."/>
            <person name="Vos H."/>
            <person name="Wang M."/>
            <person name="Wolf Y.I."/>
            <person name="Yamagata H."/>
            <person name="Yamada T."/>
            <person name="Ye Y."/>
            <person name="Shaw J.R."/>
            <person name="Andrews J."/>
            <person name="Crease T.J."/>
            <person name="Tang H."/>
            <person name="Lucas S.M."/>
            <person name="Robertson H.M."/>
            <person name="Bork P."/>
            <person name="Koonin E.V."/>
            <person name="Zdobnov E.M."/>
            <person name="Grigoriev I.V."/>
            <person name="Lynch M."/>
            <person name="Boore J.L."/>
        </authorList>
    </citation>
    <scope>NUCLEOTIDE SEQUENCE [LARGE SCALE GENOMIC DNA]</scope>
</reference>
<dbReference type="eggNOG" id="KOG2083">
    <property type="taxonomic scope" value="Eukaryota"/>
</dbReference>
<evidence type="ECO:0000256" key="2">
    <source>
        <dbReference type="ARBA" id="ARBA00022692"/>
    </source>
</evidence>
<feature type="region of interest" description="Disordered" evidence="5">
    <location>
        <begin position="17"/>
        <end position="42"/>
    </location>
</feature>
<protein>
    <submittedName>
        <fullName evidence="6">Uncharacterized protein</fullName>
    </submittedName>
</protein>
<dbReference type="PhylomeDB" id="E9HIV7"/>
<dbReference type="KEGG" id="dpx:DAPPUDRAFT_260274"/>
<gene>
    <name evidence="6" type="ORF">DAPPUDRAFT_260274</name>
</gene>
<accession>E9HIV7</accession>
<dbReference type="InterPro" id="IPR004842">
    <property type="entry name" value="SLC12A_fam"/>
</dbReference>
<keyword evidence="3" id="KW-1133">Transmembrane helix</keyword>
<comment type="subcellular location">
    <subcellularLocation>
        <location evidence="1">Membrane</location>
        <topology evidence="1">Multi-pass membrane protein</topology>
    </subcellularLocation>
</comment>
<evidence type="ECO:0000313" key="6">
    <source>
        <dbReference type="EMBL" id="EFX68340.1"/>
    </source>
</evidence>
<dbReference type="InParanoid" id="E9HIV7"/>
<keyword evidence="4" id="KW-0472">Membrane</keyword>
<dbReference type="GO" id="GO:0015377">
    <property type="term" value="F:chloride:monoatomic cation symporter activity"/>
    <property type="evidence" value="ECO:0007669"/>
    <property type="project" value="InterPro"/>
</dbReference>
<name>E9HIV7_DAPPU</name>
<dbReference type="HOGENOM" id="CLU_1469654_0_0_1"/>
<evidence type="ECO:0000256" key="1">
    <source>
        <dbReference type="ARBA" id="ARBA00004141"/>
    </source>
</evidence>
<evidence type="ECO:0000256" key="4">
    <source>
        <dbReference type="ARBA" id="ARBA00023136"/>
    </source>
</evidence>
<dbReference type="PANTHER" id="PTHR11827">
    <property type="entry name" value="SOLUTE CARRIER FAMILY 12, CATION COTRANSPORTERS"/>
    <property type="match status" value="1"/>
</dbReference>
<sequence>MDNPAFENWMLVIQQSAEGDESDKKKMNTATDVPGPPGHMTNGSNLEHAAAGPPTLIQKGKASAASLRQLVRNMSRDVIPNIDNYRTTYQRQTATRPSLRELCSPTTPVVNEEVLLRDFSEVELEEGGPKLPEDIVKDNVGGPVKFGWIEGVLIRNMMSIWGVMLFLRLSWVVAQAGIDLQCRH</sequence>
<dbReference type="GO" id="GO:0016020">
    <property type="term" value="C:membrane"/>
    <property type="evidence" value="ECO:0007669"/>
    <property type="project" value="UniProtKB-SubCell"/>
</dbReference>
<keyword evidence="7" id="KW-1185">Reference proteome</keyword>
<dbReference type="EMBL" id="GL732657">
    <property type="protein sequence ID" value="EFX68340.1"/>
    <property type="molecule type" value="Genomic_DNA"/>
</dbReference>
<evidence type="ECO:0000313" key="7">
    <source>
        <dbReference type="Proteomes" id="UP000000305"/>
    </source>
</evidence>
<proteinExistence type="predicted"/>
<keyword evidence="2" id="KW-0812">Transmembrane</keyword>
<dbReference type="Proteomes" id="UP000000305">
    <property type="component" value="Unassembled WGS sequence"/>
</dbReference>
<evidence type="ECO:0000256" key="3">
    <source>
        <dbReference type="ARBA" id="ARBA00022989"/>
    </source>
</evidence>
<organism evidence="6 7">
    <name type="scientific">Daphnia pulex</name>
    <name type="common">Water flea</name>
    <dbReference type="NCBI Taxonomy" id="6669"/>
    <lineage>
        <taxon>Eukaryota</taxon>
        <taxon>Metazoa</taxon>
        <taxon>Ecdysozoa</taxon>
        <taxon>Arthropoda</taxon>
        <taxon>Crustacea</taxon>
        <taxon>Branchiopoda</taxon>
        <taxon>Diplostraca</taxon>
        <taxon>Cladocera</taxon>
        <taxon>Anomopoda</taxon>
        <taxon>Daphniidae</taxon>
        <taxon>Daphnia</taxon>
    </lineage>
</organism>
<dbReference type="PANTHER" id="PTHR11827:SF103">
    <property type="entry name" value="SODIUM CHLORIDE COTRANSPORTER 69, ISOFORM E"/>
    <property type="match status" value="1"/>
</dbReference>